<protein>
    <submittedName>
        <fullName evidence="1">2730_t:CDS:1</fullName>
    </submittedName>
</protein>
<name>A0A9N9GTI9_FUNMO</name>
<evidence type="ECO:0000313" key="2">
    <source>
        <dbReference type="Proteomes" id="UP000789375"/>
    </source>
</evidence>
<gene>
    <name evidence="1" type="ORF">FMOSSE_LOCUS10609</name>
</gene>
<dbReference type="Proteomes" id="UP000789375">
    <property type="component" value="Unassembled WGS sequence"/>
</dbReference>
<accession>A0A9N9GTI9</accession>
<dbReference type="EMBL" id="CAJVPP010003606">
    <property type="protein sequence ID" value="CAG8633494.1"/>
    <property type="molecule type" value="Genomic_DNA"/>
</dbReference>
<organism evidence="1 2">
    <name type="scientific">Funneliformis mosseae</name>
    <name type="common">Endomycorrhizal fungus</name>
    <name type="synonym">Glomus mosseae</name>
    <dbReference type="NCBI Taxonomy" id="27381"/>
    <lineage>
        <taxon>Eukaryota</taxon>
        <taxon>Fungi</taxon>
        <taxon>Fungi incertae sedis</taxon>
        <taxon>Mucoromycota</taxon>
        <taxon>Glomeromycotina</taxon>
        <taxon>Glomeromycetes</taxon>
        <taxon>Glomerales</taxon>
        <taxon>Glomeraceae</taxon>
        <taxon>Funneliformis</taxon>
    </lineage>
</organism>
<reference evidence="1" key="1">
    <citation type="submission" date="2021-06" db="EMBL/GenBank/DDBJ databases">
        <authorList>
            <person name="Kallberg Y."/>
            <person name="Tangrot J."/>
            <person name="Rosling A."/>
        </authorList>
    </citation>
    <scope>NUCLEOTIDE SEQUENCE</scope>
    <source>
        <strain evidence="1">87-6 pot B 2015</strain>
    </source>
</reference>
<dbReference type="AlphaFoldDB" id="A0A9N9GTI9"/>
<sequence>MAVLFLAEILMSIRYDANDILIWRRARDIVMIVTPRGTQKVRIGSLLTDYQQTLPNNYPLKAHILVAAIKTSTSQRL</sequence>
<evidence type="ECO:0000313" key="1">
    <source>
        <dbReference type="EMBL" id="CAG8633494.1"/>
    </source>
</evidence>
<proteinExistence type="predicted"/>
<keyword evidence="2" id="KW-1185">Reference proteome</keyword>
<comment type="caution">
    <text evidence="1">The sequence shown here is derived from an EMBL/GenBank/DDBJ whole genome shotgun (WGS) entry which is preliminary data.</text>
</comment>